<feature type="region of interest" description="Disordered" evidence="2">
    <location>
        <begin position="46"/>
        <end position="90"/>
    </location>
</feature>
<comment type="caution">
    <text evidence="4">The sequence shown here is derived from an EMBL/GenBank/DDBJ whole genome shotgun (WGS) entry which is preliminary data.</text>
</comment>
<feature type="signal peptide" evidence="3">
    <location>
        <begin position="1"/>
        <end position="20"/>
    </location>
</feature>
<dbReference type="PATRIC" id="fig|1094556.3.peg.262"/>
<keyword evidence="1" id="KW-0175">Coiled coil</keyword>
<feature type="compositionally biased region" description="Polar residues" evidence="2">
    <location>
        <begin position="81"/>
        <end position="90"/>
    </location>
</feature>
<dbReference type="RefSeq" id="WP_007346496.1">
    <property type="nucleotide sequence ID" value="NZ_JH725064.1"/>
</dbReference>
<evidence type="ECO:0000313" key="4">
    <source>
        <dbReference type="EMBL" id="EJF87068.1"/>
    </source>
</evidence>
<protein>
    <submittedName>
        <fullName evidence="4">Uncharacterized protein</fullName>
    </submittedName>
</protein>
<feature type="chain" id="PRO_5003742087" evidence="3">
    <location>
        <begin position="21"/>
        <end position="291"/>
    </location>
</feature>
<evidence type="ECO:0000313" key="5">
    <source>
        <dbReference type="Proteomes" id="UP000001077"/>
    </source>
</evidence>
<dbReference type="InterPro" id="IPR014158">
    <property type="entry name" value="T4SS_VirB5"/>
</dbReference>
<proteinExistence type="predicted"/>
<accession>J0ZG58</accession>
<dbReference type="Gene3D" id="1.20.58.430">
    <property type="entry name" value="Type IV secretion system, VirB5-domain"/>
    <property type="match status" value="1"/>
</dbReference>
<name>J0ZG58_9HYPH</name>
<dbReference type="EMBL" id="AILY01000008">
    <property type="protein sequence ID" value="EJF87068.1"/>
    <property type="molecule type" value="Genomic_DNA"/>
</dbReference>
<dbReference type="InterPro" id="IPR023220">
    <property type="entry name" value="T4SS_VirB5-domain"/>
</dbReference>
<dbReference type="Proteomes" id="UP000001077">
    <property type="component" value="Unassembled WGS sequence"/>
</dbReference>
<organism evidence="4 5">
    <name type="scientific">Bartonella rattimassiliensis 15908</name>
    <dbReference type="NCBI Taxonomy" id="1094556"/>
    <lineage>
        <taxon>Bacteria</taxon>
        <taxon>Pseudomonadati</taxon>
        <taxon>Pseudomonadota</taxon>
        <taxon>Alphaproteobacteria</taxon>
        <taxon>Hyphomicrobiales</taxon>
        <taxon>Bartonellaceae</taxon>
        <taxon>Bartonella</taxon>
    </lineage>
</organism>
<evidence type="ECO:0000256" key="3">
    <source>
        <dbReference type="SAM" id="SignalP"/>
    </source>
</evidence>
<dbReference type="Pfam" id="PF07996">
    <property type="entry name" value="T4SS"/>
    <property type="match status" value="1"/>
</dbReference>
<evidence type="ECO:0000256" key="2">
    <source>
        <dbReference type="SAM" id="MobiDB-lite"/>
    </source>
</evidence>
<sequence>MKKLIIIIAIGVFLGTPSLAKSNNTESEWIACKKEEAHLPIKAMCKNPKYKNPAKPQAPSPTQPTSQNSPQSSSKNTSPTAPASKSNPVQATHSLETLEKHYNDNKALRKILEKIYGSITGNRDKLKDLEGNMPYEGNDFFLQKPENIYKENKHKEMNKDIPKWITEIKQEEERRADTIDNLRESISKRSDFLGIVDKAISWQAFENAKNRFDEIKKLEEEINETDDMKEIAHLQTYMKLMSTKLQNEITKLQMVSYSSDAEHLLQKRQKRQHNIKVLGRNNKTIPQIRPN</sequence>
<dbReference type="SUPFAM" id="SSF101082">
    <property type="entry name" value="Typo IV secretion system protein TraC"/>
    <property type="match status" value="1"/>
</dbReference>
<feature type="coiled-coil region" evidence="1">
    <location>
        <begin position="205"/>
        <end position="235"/>
    </location>
</feature>
<feature type="compositionally biased region" description="Low complexity" evidence="2">
    <location>
        <begin position="63"/>
        <end position="80"/>
    </location>
</feature>
<dbReference type="STRING" id="1094556.MCY_00192"/>
<evidence type="ECO:0000256" key="1">
    <source>
        <dbReference type="SAM" id="Coils"/>
    </source>
</evidence>
<dbReference type="AlphaFoldDB" id="J0ZG58"/>
<reference evidence="4 5" key="1">
    <citation type="submission" date="2012-03" db="EMBL/GenBank/DDBJ databases">
        <title>The Genome Sequence of Bartonella rattimassiliensis 15908.</title>
        <authorList>
            <consortium name="The Broad Institute Genome Sequencing Platform"/>
            <consortium name="The Broad Institute Genome Sequencing Center for Infectious Disease"/>
            <person name="Feldgarden M."/>
            <person name="Kirby J."/>
            <person name="Kosoy M."/>
            <person name="Birtles R."/>
            <person name="Probert W.S."/>
            <person name="Chiaraviglio L."/>
            <person name="Young S.K."/>
            <person name="Zeng Q."/>
            <person name="Gargeya S."/>
            <person name="Fitzgerald M."/>
            <person name="Haas B."/>
            <person name="Abouelleil A."/>
            <person name="Alvarado L."/>
            <person name="Arachchi H.M."/>
            <person name="Berlin A."/>
            <person name="Chapman S.B."/>
            <person name="Gearin G."/>
            <person name="Goldberg J."/>
            <person name="Griggs A."/>
            <person name="Gujja S."/>
            <person name="Hansen M."/>
            <person name="Heiman D."/>
            <person name="Howarth C."/>
            <person name="Larimer J."/>
            <person name="Lui A."/>
            <person name="MacDonald P.J.P."/>
            <person name="McCowen C."/>
            <person name="Montmayeur A."/>
            <person name="Murphy C."/>
            <person name="Neiman D."/>
            <person name="Pearson M."/>
            <person name="Priest M."/>
            <person name="Roberts A."/>
            <person name="Saif S."/>
            <person name="Shea T."/>
            <person name="Sisk P."/>
            <person name="Stolte C."/>
            <person name="Sykes S."/>
            <person name="Wortman J."/>
            <person name="Nusbaum C."/>
            <person name="Birren B."/>
        </authorList>
    </citation>
    <scope>NUCLEOTIDE SEQUENCE [LARGE SCALE GENOMIC DNA]</scope>
    <source>
        <strain evidence="4 5">15908</strain>
    </source>
</reference>
<keyword evidence="3" id="KW-0732">Signal</keyword>
<gene>
    <name evidence="4" type="ORF">MCY_00192</name>
</gene>
<keyword evidence="5" id="KW-1185">Reference proteome</keyword>
<dbReference type="CDD" id="cd14262">
    <property type="entry name" value="VirB5_like"/>
    <property type="match status" value="1"/>
</dbReference>
<dbReference type="HOGENOM" id="CLU_057828_1_0_5"/>